<keyword evidence="2" id="KW-1185">Reference proteome</keyword>
<dbReference type="EMBL" id="MDTU01000006">
    <property type="protein sequence ID" value="ODN41152.1"/>
    <property type="molecule type" value="Genomic_DNA"/>
</dbReference>
<comment type="caution">
    <text evidence="1">The sequence shown here is derived from an EMBL/GenBank/DDBJ whole genome shotgun (WGS) entry which is preliminary data.</text>
</comment>
<protein>
    <submittedName>
        <fullName evidence="1">Uncharacterized protein</fullName>
    </submittedName>
</protein>
<sequence>MATGFDTGYLKYSSTLTDLQTKLYPAGIDLQKYSDTMAGLHGDIGGKLTDYSNSIIQTTQYDAAANSWIDGDWAGVTKSICDGVNNAMSGAIWDKLEPAMNCLNAIDPDDPNAQEQSQACINSLESALIEIGEEGNKPFDTRTKLTELSNEVISSVGGMLSYIQIGTDFMDSYGCCFSAASQINPDAGELYSSSQDIRSKVDSGAMQSKDIANTVKNSVGQILNVQDRFEELVS</sequence>
<proteinExistence type="predicted"/>
<dbReference type="Proteomes" id="UP000094329">
    <property type="component" value="Unassembled WGS sequence"/>
</dbReference>
<gene>
    <name evidence="1" type="ORF">BGC07_17920</name>
</gene>
<name>A0ABX2ZYR3_9GAMM</name>
<reference evidence="1 2" key="1">
    <citation type="submission" date="2016-08" db="EMBL/GenBank/DDBJ databases">
        <title>Draft genome sequence of Candidatus Piscirickettsia litoralis, from seawater.</title>
        <authorList>
            <person name="Wan X."/>
            <person name="Lee A.J."/>
            <person name="Hou S."/>
            <person name="Donachie S.P."/>
        </authorList>
    </citation>
    <scope>NUCLEOTIDE SEQUENCE [LARGE SCALE GENOMIC DNA]</scope>
    <source>
        <strain evidence="1 2">Y2</strain>
    </source>
</reference>
<organism evidence="1 2">
    <name type="scientific">Piscirickettsia litoralis</name>
    <dbReference type="NCBI Taxonomy" id="1891921"/>
    <lineage>
        <taxon>Bacteria</taxon>
        <taxon>Pseudomonadati</taxon>
        <taxon>Pseudomonadota</taxon>
        <taxon>Gammaproteobacteria</taxon>
        <taxon>Thiotrichales</taxon>
        <taxon>Piscirickettsiaceae</taxon>
        <taxon>Piscirickettsia</taxon>
    </lineage>
</organism>
<dbReference type="RefSeq" id="WP_069314425.1">
    <property type="nucleotide sequence ID" value="NZ_MDTU01000006.1"/>
</dbReference>
<evidence type="ECO:0000313" key="1">
    <source>
        <dbReference type="EMBL" id="ODN41152.1"/>
    </source>
</evidence>
<accession>A0ABX2ZYR3</accession>
<evidence type="ECO:0000313" key="2">
    <source>
        <dbReference type="Proteomes" id="UP000094329"/>
    </source>
</evidence>